<sequence>MKIMKIRTLVIPVLIAAWSVLSAAQVSYADRGGGGEQGARAAGRGGTSYYGGRGGTSYYGGRGGYYGRGGYGTSYVGPSHSHSHFSGSVWIGPGFGFWDPWYYPYYPYPSYRYYAPPTVVVPQEPQEYVLPESQQETGYWYYCRNPQGYYPYVERCPSGWMKVVPDSVPPGEEEQDKEK</sequence>
<dbReference type="Proteomes" id="UP000194153">
    <property type="component" value="Unassembled WGS sequence"/>
</dbReference>
<feature type="chain" id="PRO_5046815892" description="Glycine rich protein" evidence="1">
    <location>
        <begin position="24"/>
        <end position="179"/>
    </location>
</feature>
<evidence type="ECO:0000313" key="2">
    <source>
        <dbReference type="EMBL" id="GAW69077.1"/>
    </source>
</evidence>
<protein>
    <recommendedName>
        <fullName evidence="4">Glycine rich protein</fullName>
    </recommendedName>
</protein>
<keyword evidence="3" id="KW-1185">Reference proteome</keyword>
<feature type="signal peptide" evidence="1">
    <location>
        <begin position="1"/>
        <end position="23"/>
    </location>
</feature>
<reference evidence="3" key="1">
    <citation type="submission" date="2017-05" db="EMBL/GenBank/DDBJ databases">
        <title>Draft genome sequence of Geobacter pelophilus, a iron(III)-reducing bacteria.</title>
        <authorList>
            <person name="Aoyagi T."/>
            <person name="Koike H."/>
            <person name="Morita T."/>
            <person name="Sato Y."/>
            <person name="Habe H."/>
            <person name="Hori T."/>
        </authorList>
    </citation>
    <scope>NUCLEOTIDE SEQUENCE [LARGE SCALE GENOMIC DNA]</scope>
    <source>
        <strain evidence="3">Drf2</strain>
    </source>
</reference>
<organism evidence="2 3">
    <name type="scientific">Geoanaerobacter pelophilus</name>
    <dbReference type="NCBI Taxonomy" id="60036"/>
    <lineage>
        <taxon>Bacteria</taxon>
        <taxon>Pseudomonadati</taxon>
        <taxon>Thermodesulfobacteriota</taxon>
        <taxon>Desulfuromonadia</taxon>
        <taxon>Geobacterales</taxon>
        <taxon>Geobacteraceae</taxon>
        <taxon>Geoanaerobacter</taxon>
    </lineage>
</organism>
<dbReference type="EMBL" id="BDQG01000002">
    <property type="protein sequence ID" value="GAW69077.1"/>
    <property type="molecule type" value="Genomic_DNA"/>
</dbReference>
<evidence type="ECO:0008006" key="4">
    <source>
        <dbReference type="Google" id="ProtNLM"/>
    </source>
</evidence>
<gene>
    <name evidence="2" type="ORF">GPEL0_02r0209</name>
</gene>
<proteinExistence type="predicted"/>
<accession>A0ABQ0MPT5</accession>
<comment type="caution">
    <text evidence="2">The sequence shown here is derived from an EMBL/GenBank/DDBJ whole genome shotgun (WGS) entry which is preliminary data.</text>
</comment>
<dbReference type="RefSeq" id="WP_085815329.1">
    <property type="nucleotide sequence ID" value="NZ_BDQG01000002.1"/>
</dbReference>
<evidence type="ECO:0000256" key="1">
    <source>
        <dbReference type="SAM" id="SignalP"/>
    </source>
</evidence>
<evidence type="ECO:0000313" key="3">
    <source>
        <dbReference type="Proteomes" id="UP000194153"/>
    </source>
</evidence>
<keyword evidence="1" id="KW-0732">Signal</keyword>
<name>A0ABQ0MPT5_9BACT</name>